<protein>
    <submittedName>
        <fullName evidence="2">MarR family winged helix-turn-helix transcriptional regulator</fullName>
    </submittedName>
</protein>
<reference evidence="3" key="1">
    <citation type="journal article" date="2019" name="Int. J. Syst. Evol. Microbiol.">
        <title>The Global Catalogue of Microorganisms (GCM) 10K type strain sequencing project: providing services to taxonomists for standard genome sequencing and annotation.</title>
        <authorList>
            <consortium name="The Broad Institute Genomics Platform"/>
            <consortium name="The Broad Institute Genome Sequencing Center for Infectious Disease"/>
            <person name="Wu L."/>
            <person name="Ma J."/>
        </authorList>
    </citation>
    <scope>NUCLEOTIDE SEQUENCE [LARGE SCALE GENOMIC DNA]</scope>
    <source>
        <strain evidence="3">JCM 13002</strain>
    </source>
</reference>
<dbReference type="RefSeq" id="WP_344628394.1">
    <property type="nucleotide sequence ID" value="NZ_BAAALD010000167.1"/>
</dbReference>
<evidence type="ECO:0000313" key="3">
    <source>
        <dbReference type="Proteomes" id="UP001499987"/>
    </source>
</evidence>
<organism evidence="2 3">
    <name type="scientific">Kitasatospora arboriphila</name>
    <dbReference type="NCBI Taxonomy" id="258052"/>
    <lineage>
        <taxon>Bacteria</taxon>
        <taxon>Bacillati</taxon>
        <taxon>Actinomycetota</taxon>
        <taxon>Actinomycetes</taxon>
        <taxon>Kitasatosporales</taxon>
        <taxon>Streptomycetaceae</taxon>
        <taxon>Kitasatospora</taxon>
    </lineage>
</organism>
<dbReference type="PROSITE" id="PS50995">
    <property type="entry name" value="HTH_MARR_2"/>
    <property type="match status" value="1"/>
</dbReference>
<dbReference type="PRINTS" id="PR00598">
    <property type="entry name" value="HTHMARR"/>
</dbReference>
<dbReference type="Proteomes" id="UP001499987">
    <property type="component" value="Unassembled WGS sequence"/>
</dbReference>
<dbReference type="InterPro" id="IPR000835">
    <property type="entry name" value="HTH_MarR-typ"/>
</dbReference>
<name>A0ABP4ERD8_9ACTN</name>
<dbReference type="PANTHER" id="PTHR33164:SF43">
    <property type="entry name" value="HTH-TYPE TRANSCRIPTIONAL REPRESSOR YETL"/>
    <property type="match status" value="1"/>
</dbReference>
<dbReference type="Pfam" id="PF12802">
    <property type="entry name" value="MarR_2"/>
    <property type="match status" value="1"/>
</dbReference>
<dbReference type="SMART" id="SM00347">
    <property type="entry name" value="HTH_MARR"/>
    <property type="match status" value="1"/>
</dbReference>
<dbReference type="InterPro" id="IPR036390">
    <property type="entry name" value="WH_DNA-bd_sf"/>
</dbReference>
<dbReference type="InterPro" id="IPR039422">
    <property type="entry name" value="MarR/SlyA-like"/>
</dbReference>
<accession>A0ABP4ERD8</accession>
<evidence type="ECO:0000259" key="1">
    <source>
        <dbReference type="PROSITE" id="PS50995"/>
    </source>
</evidence>
<sequence>MSDVKGAAALRATIVFNLGTLGALASDRFADRVEELGLKPKHAGLLAALDAGSAASQQELATRLGVAPSLIVALADQLQELGAVERVRDPEDRRRQVLTLTAEGRRLLARCAEAAEAADAELTAGLTEPQRTALTRGLRTLGEQHVPR</sequence>
<comment type="caution">
    <text evidence="2">The sequence shown here is derived from an EMBL/GenBank/DDBJ whole genome shotgun (WGS) entry which is preliminary data.</text>
</comment>
<dbReference type="SUPFAM" id="SSF46785">
    <property type="entry name" value="Winged helix' DNA-binding domain"/>
    <property type="match status" value="1"/>
</dbReference>
<dbReference type="PANTHER" id="PTHR33164">
    <property type="entry name" value="TRANSCRIPTIONAL REGULATOR, MARR FAMILY"/>
    <property type="match status" value="1"/>
</dbReference>
<dbReference type="Gene3D" id="1.10.10.10">
    <property type="entry name" value="Winged helix-like DNA-binding domain superfamily/Winged helix DNA-binding domain"/>
    <property type="match status" value="1"/>
</dbReference>
<gene>
    <name evidence="2" type="ORF">GCM10009663_76550</name>
</gene>
<evidence type="ECO:0000313" key="2">
    <source>
        <dbReference type="EMBL" id="GAA1127171.1"/>
    </source>
</evidence>
<keyword evidence="3" id="KW-1185">Reference proteome</keyword>
<proteinExistence type="predicted"/>
<dbReference type="EMBL" id="BAAALD010000167">
    <property type="protein sequence ID" value="GAA1127171.1"/>
    <property type="molecule type" value="Genomic_DNA"/>
</dbReference>
<dbReference type="InterPro" id="IPR036388">
    <property type="entry name" value="WH-like_DNA-bd_sf"/>
</dbReference>
<feature type="domain" description="HTH marR-type" evidence="1">
    <location>
        <begin position="11"/>
        <end position="143"/>
    </location>
</feature>